<evidence type="ECO:0000256" key="6">
    <source>
        <dbReference type="ARBA" id="ARBA00022723"/>
    </source>
</evidence>
<dbReference type="Pfam" id="PF00413">
    <property type="entry name" value="Peptidase_M10"/>
    <property type="match status" value="1"/>
</dbReference>
<keyword evidence="8" id="KW-0378">Hydrolase</keyword>
<keyword evidence="7" id="KW-0677">Repeat</keyword>
<comment type="caution">
    <text evidence="11">The sequence shown here is derived from an EMBL/GenBank/DDBJ whole genome shotgun (WGS) entry which is preliminary data.</text>
</comment>
<dbReference type="Gene3D" id="3.40.390.10">
    <property type="entry name" value="Collagenase (Catalytic Domain)"/>
    <property type="match status" value="1"/>
</dbReference>
<gene>
    <name evidence="11" type="ORF">FH759_15445</name>
</gene>
<dbReference type="SMART" id="SM00235">
    <property type="entry name" value="ZnMc"/>
    <property type="match status" value="1"/>
</dbReference>
<evidence type="ECO:0000256" key="2">
    <source>
        <dbReference type="ARBA" id="ARBA00004613"/>
    </source>
</evidence>
<evidence type="ECO:0000313" key="11">
    <source>
        <dbReference type="EMBL" id="MTJ06061.1"/>
    </source>
</evidence>
<evidence type="ECO:0000256" key="1">
    <source>
        <dbReference type="ARBA" id="ARBA00001913"/>
    </source>
</evidence>
<evidence type="ECO:0000256" key="3">
    <source>
        <dbReference type="ARBA" id="ARBA00009490"/>
    </source>
</evidence>
<dbReference type="GO" id="GO:0005615">
    <property type="term" value="C:extracellular space"/>
    <property type="evidence" value="ECO:0007669"/>
    <property type="project" value="InterPro"/>
</dbReference>
<dbReference type="PANTHER" id="PTHR38340:SF1">
    <property type="entry name" value="S-LAYER PROTEIN"/>
    <property type="match status" value="1"/>
</dbReference>
<evidence type="ECO:0000313" key="12">
    <source>
        <dbReference type="Proteomes" id="UP000483078"/>
    </source>
</evidence>
<dbReference type="CDD" id="cd04277">
    <property type="entry name" value="ZnMc_serralysin_like"/>
    <property type="match status" value="1"/>
</dbReference>
<sequence length="723" mass="76817">MADPFTGAPTSTAPYTTDPFIAGLLNENFTRWGNGSDTTLSYSFPWTTSGTAQWGTDYGNGELEATSYFGLNSTQMAAVDNALSAWSDVIDVDFVKTYETDTSVGDLRFAFTSSREGEDAWGWAYYPSDYWPSGGDVWINTDYASETDWSKSSYNFFSLLHEIGHALGLEHPFNSSDGDSYSSAYDTRNSTIMSYTDPENVWAWDSSTKESIWTIQSPMVYDILAAQHMYGANWEHNAGNNIYTFDPTEEVRKTIWDGGGQDTFDFSSFALDLAVDLTPGSYSDVPIPGWDAAQNIGIAFEAFIETVIGGSGNDDLSGNSVDNTLAGGAGNDTLAGGGGSDTFSFSGLFGADTISDFSVGADSVALIGSDGRDLEGISNLLDIETTPDGDARIIADISDEGISGSITLLGVTADAAESIFSTLGETIIGTSAGDILNGSSGADLIEAKAGDDTIEGSQGDDKIDGGTGRDTVIYSGSQTSYTLSLGPTSASLTDRRTDGSGTDTLVDMEFLDFDTDLLGGPFDLTTFGGTAELSAPEFESFIELYIAYFNRAPDAVGLNFWGTAFATGTTLEDMATLFIDQDETKAAYPAGTTNEEFANTVYGNVLGRTPDAAGFDFWVDQLDSGSVSRDQFILEVLRGVKDGTSDRSYLDDKVDIGAYFGVHKGMSDTDNASSAMALFDGTEAGTNAAVAAIDSYHVDSQDPDTGEFLMPVVGVLDDPFHLA</sequence>
<dbReference type="InterPro" id="IPR001818">
    <property type="entry name" value="Pept_M10_metallopeptidase"/>
</dbReference>
<comment type="cofactor">
    <cofactor evidence="1">
        <name>Ca(2+)</name>
        <dbReference type="ChEBI" id="CHEBI:29108"/>
    </cofactor>
</comment>
<evidence type="ECO:0000256" key="7">
    <source>
        <dbReference type="ARBA" id="ARBA00022737"/>
    </source>
</evidence>
<accession>A0A7C9MB84</accession>
<keyword evidence="6" id="KW-0479">Metal-binding</keyword>
<keyword evidence="5" id="KW-0645">Protease</keyword>
<keyword evidence="9" id="KW-0862">Zinc</keyword>
<dbReference type="GO" id="GO:0006508">
    <property type="term" value="P:proteolysis"/>
    <property type="evidence" value="ECO:0007669"/>
    <property type="project" value="UniProtKB-KW"/>
</dbReference>
<dbReference type="InterPro" id="IPR025282">
    <property type="entry name" value="DUF4214"/>
</dbReference>
<dbReference type="Proteomes" id="UP000483078">
    <property type="component" value="Unassembled WGS sequence"/>
</dbReference>
<evidence type="ECO:0000256" key="5">
    <source>
        <dbReference type="ARBA" id="ARBA00022670"/>
    </source>
</evidence>
<evidence type="ECO:0000256" key="8">
    <source>
        <dbReference type="ARBA" id="ARBA00022801"/>
    </source>
</evidence>
<evidence type="ECO:0000256" key="4">
    <source>
        <dbReference type="ARBA" id="ARBA00022525"/>
    </source>
</evidence>
<dbReference type="SUPFAM" id="SSF55486">
    <property type="entry name" value="Metalloproteases ('zincins'), catalytic domain"/>
    <property type="match status" value="1"/>
</dbReference>
<comment type="similarity">
    <text evidence="3">Belongs to the peptidase M10B family.</text>
</comment>
<dbReference type="PRINTS" id="PR00313">
    <property type="entry name" value="CABNDNGRPT"/>
</dbReference>
<dbReference type="GO" id="GO:0005509">
    <property type="term" value="F:calcium ion binding"/>
    <property type="evidence" value="ECO:0007669"/>
    <property type="project" value="InterPro"/>
</dbReference>
<proteinExistence type="inferred from homology"/>
<dbReference type="InterPro" id="IPR001343">
    <property type="entry name" value="Hemolysn_Ca-bd"/>
</dbReference>
<dbReference type="InterPro" id="IPR011049">
    <property type="entry name" value="Serralysin-like_metalloprot_C"/>
</dbReference>
<protein>
    <submittedName>
        <fullName evidence="11">DUF4214 domain-containing protein</fullName>
    </submittedName>
</protein>
<dbReference type="Pfam" id="PF00353">
    <property type="entry name" value="HemolysinCabind"/>
    <property type="match status" value="2"/>
</dbReference>
<dbReference type="InterPro" id="IPR018511">
    <property type="entry name" value="Hemolysin-typ_Ca-bd_CS"/>
</dbReference>
<feature type="domain" description="Peptidase metallopeptidase" evidence="10">
    <location>
        <begin position="28"/>
        <end position="208"/>
    </location>
</feature>
<dbReference type="Pfam" id="PF13946">
    <property type="entry name" value="DUF4214"/>
    <property type="match status" value="1"/>
</dbReference>
<dbReference type="AlphaFoldDB" id="A0A7C9MB84"/>
<dbReference type="InterPro" id="IPR024079">
    <property type="entry name" value="MetalloPept_cat_dom_sf"/>
</dbReference>
<dbReference type="Gene3D" id="2.150.10.10">
    <property type="entry name" value="Serralysin-like metalloprotease, C-terminal"/>
    <property type="match status" value="1"/>
</dbReference>
<dbReference type="InterPro" id="IPR006026">
    <property type="entry name" value="Peptidase_Metallo"/>
</dbReference>
<dbReference type="Pfam" id="PF08548">
    <property type="entry name" value="Peptidase_M10_C"/>
    <property type="match status" value="1"/>
</dbReference>
<dbReference type="GO" id="GO:0031012">
    <property type="term" value="C:extracellular matrix"/>
    <property type="evidence" value="ECO:0007669"/>
    <property type="project" value="InterPro"/>
</dbReference>
<dbReference type="GO" id="GO:0008270">
    <property type="term" value="F:zinc ion binding"/>
    <property type="evidence" value="ECO:0007669"/>
    <property type="project" value="InterPro"/>
</dbReference>
<dbReference type="GO" id="GO:0004222">
    <property type="term" value="F:metalloendopeptidase activity"/>
    <property type="evidence" value="ECO:0007669"/>
    <property type="project" value="InterPro"/>
</dbReference>
<dbReference type="PANTHER" id="PTHR38340">
    <property type="entry name" value="S-LAYER PROTEIN"/>
    <property type="match status" value="1"/>
</dbReference>
<dbReference type="SUPFAM" id="SSF51120">
    <property type="entry name" value="beta-Roll"/>
    <property type="match status" value="2"/>
</dbReference>
<dbReference type="InterPro" id="IPR050557">
    <property type="entry name" value="RTX_toxin/Mannuronan_C5-epim"/>
</dbReference>
<organism evidence="11 12">
    <name type="scientific">Sediminimonas qiaohouensis</name>
    <dbReference type="NCBI Taxonomy" id="552061"/>
    <lineage>
        <taxon>Bacteria</taxon>
        <taxon>Pseudomonadati</taxon>
        <taxon>Pseudomonadota</taxon>
        <taxon>Alphaproteobacteria</taxon>
        <taxon>Rhodobacterales</taxon>
        <taxon>Roseobacteraceae</taxon>
        <taxon>Sediminimonas</taxon>
    </lineage>
</organism>
<evidence type="ECO:0000259" key="10">
    <source>
        <dbReference type="SMART" id="SM00235"/>
    </source>
</evidence>
<comment type="subcellular location">
    <subcellularLocation>
        <location evidence="2">Secreted</location>
    </subcellularLocation>
</comment>
<dbReference type="InterPro" id="IPR034033">
    <property type="entry name" value="Serralysin-like"/>
</dbReference>
<dbReference type="EMBL" id="VENJ01000036">
    <property type="protein sequence ID" value="MTJ06061.1"/>
    <property type="molecule type" value="Genomic_DNA"/>
</dbReference>
<reference evidence="11 12" key="1">
    <citation type="submission" date="2019-06" db="EMBL/GenBank/DDBJ databases">
        <title>Enrichment of Autotrophic Halophilic Microorganisms from Red Sea Brine Pool Using Microbial Electrosynthesis System.</title>
        <authorList>
            <person name="Alqahtani M.F."/>
            <person name="Bajracharya S."/>
            <person name="Katuri K.P."/>
            <person name="Ali M."/>
            <person name="Saikaly P.E."/>
        </authorList>
    </citation>
    <scope>NUCLEOTIDE SEQUENCE [LARGE SCALE GENOMIC DNA]</scope>
    <source>
        <strain evidence="11">MES6</strain>
    </source>
</reference>
<evidence type="ECO:0000256" key="9">
    <source>
        <dbReference type="ARBA" id="ARBA00022833"/>
    </source>
</evidence>
<dbReference type="PROSITE" id="PS00330">
    <property type="entry name" value="HEMOLYSIN_CALCIUM"/>
    <property type="match status" value="1"/>
</dbReference>
<name>A0A7C9MB84_9RHOB</name>
<keyword evidence="4" id="KW-0964">Secreted</keyword>
<dbReference type="InterPro" id="IPR013858">
    <property type="entry name" value="Peptidase_M10B_C"/>
</dbReference>
<dbReference type="RefSeq" id="WP_273251365.1">
    <property type="nucleotide sequence ID" value="NZ_VENJ01000036.1"/>
</dbReference>